<evidence type="ECO:0000313" key="3">
    <source>
        <dbReference type="Proteomes" id="UP001329151"/>
    </source>
</evidence>
<evidence type="ECO:0000313" key="2">
    <source>
        <dbReference type="EMBL" id="BET25500.1"/>
    </source>
</evidence>
<name>A0AA86J6T4_9BURK</name>
<dbReference type="GO" id="GO:0006935">
    <property type="term" value="P:chemotaxis"/>
    <property type="evidence" value="ECO:0007669"/>
    <property type="project" value="InterPro"/>
</dbReference>
<dbReference type="KEGG" id="lto:RGQ30_10010"/>
<dbReference type="PROSITE" id="PS50851">
    <property type="entry name" value="CHEW"/>
    <property type="match status" value="1"/>
</dbReference>
<dbReference type="Gene3D" id="2.40.50.180">
    <property type="entry name" value="CheA-289, Domain 4"/>
    <property type="match status" value="1"/>
</dbReference>
<dbReference type="PANTHER" id="PTHR22617:SF41">
    <property type="entry name" value="CHEMOTAXIS SIGNAL TRANSDUCTION SYSTEM ADAPTOR PROTEIN CHEW"/>
    <property type="match status" value="1"/>
</dbReference>
<dbReference type="GO" id="GO:0007165">
    <property type="term" value="P:signal transduction"/>
    <property type="evidence" value="ECO:0007669"/>
    <property type="project" value="InterPro"/>
</dbReference>
<dbReference type="InterPro" id="IPR036061">
    <property type="entry name" value="CheW-like_dom_sf"/>
</dbReference>
<dbReference type="Proteomes" id="UP001329151">
    <property type="component" value="Chromosome"/>
</dbReference>
<dbReference type="RefSeq" id="WP_130558789.1">
    <property type="nucleotide sequence ID" value="NZ_AP028947.1"/>
</dbReference>
<organism evidence="2 3">
    <name type="scientific">Limnobacter thiooxidans</name>
    <dbReference type="NCBI Taxonomy" id="131080"/>
    <lineage>
        <taxon>Bacteria</taxon>
        <taxon>Pseudomonadati</taxon>
        <taxon>Pseudomonadota</taxon>
        <taxon>Betaproteobacteria</taxon>
        <taxon>Burkholderiales</taxon>
        <taxon>Burkholderiaceae</taxon>
        <taxon>Limnobacter</taxon>
    </lineage>
</organism>
<dbReference type="GO" id="GO:0005829">
    <property type="term" value="C:cytosol"/>
    <property type="evidence" value="ECO:0007669"/>
    <property type="project" value="TreeGrafter"/>
</dbReference>
<keyword evidence="3" id="KW-1185">Reference proteome</keyword>
<dbReference type="AlphaFoldDB" id="A0AA86J6T4"/>
<dbReference type="Pfam" id="PF01584">
    <property type="entry name" value="CheW"/>
    <property type="match status" value="1"/>
</dbReference>
<feature type="domain" description="CheW-like" evidence="1">
    <location>
        <begin position="18"/>
        <end position="162"/>
    </location>
</feature>
<sequence length="174" mass="18930">MSNINEQLAKAMESDSASHQYLTFQVHGQKLAVEILRIKEIIEFGRITVVPMMQQCISGVINLRGSVVPVVDLSARFGQGKTEVNRRTCIVILESQMAEETQVVGFMVDAVNAVVDIGADSISPPPQFGAGVRTDFLRGIGKVDEEFVLVLNVERLLDFDIPSDLEEVAAAAVA</sequence>
<dbReference type="InterPro" id="IPR039315">
    <property type="entry name" value="CheW"/>
</dbReference>
<accession>A0AA86J6T4</accession>
<dbReference type="SMART" id="SM00260">
    <property type="entry name" value="CheW"/>
    <property type="match status" value="1"/>
</dbReference>
<proteinExistence type="predicted"/>
<protein>
    <submittedName>
        <fullName evidence="2">Chemotaxis protein CheW</fullName>
    </submittedName>
</protein>
<dbReference type="PANTHER" id="PTHR22617">
    <property type="entry name" value="CHEMOTAXIS SENSOR HISTIDINE KINASE-RELATED"/>
    <property type="match status" value="1"/>
</dbReference>
<dbReference type="Gene3D" id="2.30.30.40">
    <property type="entry name" value="SH3 Domains"/>
    <property type="match status" value="1"/>
</dbReference>
<dbReference type="InterPro" id="IPR002545">
    <property type="entry name" value="CheW-lke_dom"/>
</dbReference>
<evidence type="ECO:0000259" key="1">
    <source>
        <dbReference type="PROSITE" id="PS50851"/>
    </source>
</evidence>
<reference evidence="2 3" key="1">
    <citation type="submission" date="2023-10" db="EMBL/GenBank/DDBJ databases">
        <title>Complete Genome Sequence of Limnobacter thiooxidans CS-K2T, Isolated from freshwater lake sediments in Bavaria, Germany.</title>
        <authorList>
            <person name="Naruki M."/>
            <person name="Watanabe A."/>
            <person name="Warashina T."/>
            <person name="Morita T."/>
            <person name="Arakawa K."/>
        </authorList>
    </citation>
    <scope>NUCLEOTIDE SEQUENCE [LARGE SCALE GENOMIC DNA]</scope>
    <source>
        <strain evidence="2 3">CS-K2</strain>
    </source>
</reference>
<dbReference type="SUPFAM" id="SSF50341">
    <property type="entry name" value="CheW-like"/>
    <property type="match status" value="1"/>
</dbReference>
<dbReference type="EMBL" id="AP028947">
    <property type="protein sequence ID" value="BET25500.1"/>
    <property type="molecule type" value="Genomic_DNA"/>
</dbReference>
<gene>
    <name evidence="2" type="ORF">RGQ30_10010</name>
</gene>